<protein>
    <submittedName>
        <fullName evidence="2">GNAT family N-acetyltransferase</fullName>
    </submittedName>
    <submittedName>
        <fullName evidence="3">Putative acetyltransferase</fullName>
    </submittedName>
</protein>
<gene>
    <name evidence="3" type="ORF">CZ809_00696</name>
    <name evidence="2" type="ORF">VXS00_13120</name>
</gene>
<evidence type="ECO:0000313" key="2">
    <source>
        <dbReference type="EMBL" id="MEC6899587.1"/>
    </source>
</evidence>
<evidence type="ECO:0000313" key="5">
    <source>
        <dbReference type="Proteomes" id="UP001339429"/>
    </source>
</evidence>
<dbReference type="Proteomes" id="UP001339429">
    <property type="component" value="Unassembled WGS sequence"/>
</dbReference>
<keyword evidence="5" id="KW-1185">Reference proteome</keyword>
<reference evidence="3 4" key="1">
    <citation type="submission" date="2017-02" db="EMBL/GenBank/DDBJ databases">
        <authorList>
            <person name="Peterson S.W."/>
        </authorList>
    </citation>
    <scope>NUCLEOTIDE SEQUENCE [LARGE SCALE GENOMIC DNA]</scope>
    <source>
        <strain evidence="4">type strain: NCCB 100098</strain>
        <strain evidence="3">Type strain: NCCB 100098</strain>
    </source>
</reference>
<feature type="domain" description="N-acetyltransferase" evidence="1">
    <location>
        <begin position="2"/>
        <end position="149"/>
    </location>
</feature>
<dbReference type="EMBL" id="JAYXUD010000010">
    <property type="protein sequence ID" value="MEC6899587.1"/>
    <property type="molecule type" value="Genomic_DNA"/>
</dbReference>
<accession>A0A1T5HWL8</accession>
<reference evidence="2 5" key="2">
    <citation type="submission" date="2024-01" db="EMBL/GenBank/DDBJ databases">
        <title>Active colonisers of the gastrointestinal tract of Atlantic salmon farmed in a warm water region.</title>
        <authorList>
            <person name="Bowman J.P."/>
        </authorList>
    </citation>
    <scope>NUCLEOTIDE SEQUENCE [LARGE SCALE GENOMIC DNA]</scope>
    <source>
        <strain evidence="2 5">S4MW1</strain>
    </source>
</reference>
<dbReference type="RefSeq" id="WP_080156031.1">
    <property type="nucleotide sequence ID" value="NZ_FUZI01000001.1"/>
</dbReference>
<dbReference type="OrthoDB" id="9792929at2"/>
<keyword evidence="3" id="KW-0808">Transferase</keyword>
<proteinExistence type="predicted"/>
<evidence type="ECO:0000313" key="4">
    <source>
        <dbReference type="Proteomes" id="UP000189966"/>
    </source>
</evidence>
<sequence>MFTVKKATLDDLNKVAPLYEEYLTFYHVDYSGKNPQKYLEERLSNNESVIYYIVDKDDNYVGFTQLYPLFCSLEMNRTWLLYDLFVAESARCHGVAQLLLNQADELAKETDASFIMLSTAVDNLKAQNLYEKNDYEKDVEFFTYLKHLK</sequence>
<name>A0A1T5HWL8_9GAMM</name>
<dbReference type="AlphaFoldDB" id="A0A1T5HWL8"/>
<dbReference type="PROSITE" id="PS51186">
    <property type="entry name" value="GNAT"/>
    <property type="match status" value="1"/>
</dbReference>
<dbReference type="EMBL" id="FUZI01000001">
    <property type="protein sequence ID" value="SKC31218.1"/>
    <property type="molecule type" value="Genomic_DNA"/>
</dbReference>
<dbReference type="Proteomes" id="UP000189966">
    <property type="component" value="Unassembled WGS sequence"/>
</dbReference>
<dbReference type="CDD" id="cd04301">
    <property type="entry name" value="NAT_SF"/>
    <property type="match status" value="1"/>
</dbReference>
<organism evidence="3 4">
    <name type="scientific">Photobacterium piscicola</name>
    <dbReference type="NCBI Taxonomy" id="1378299"/>
    <lineage>
        <taxon>Bacteria</taxon>
        <taxon>Pseudomonadati</taxon>
        <taxon>Pseudomonadota</taxon>
        <taxon>Gammaproteobacteria</taxon>
        <taxon>Vibrionales</taxon>
        <taxon>Vibrionaceae</taxon>
        <taxon>Photobacterium</taxon>
    </lineage>
</organism>
<dbReference type="SUPFAM" id="SSF55729">
    <property type="entry name" value="Acyl-CoA N-acyltransferases (Nat)"/>
    <property type="match status" value="1"/>
</dbReference>
<dbReference type="InterPro" id="IPR000182">
    <property type="entry name" value="GNAT_dom"/>
</dbReference>
<evidence type="ECO:0000259" key="1">
    <source>
        <dbReference type="PROSITE" id="PS51186"/>
    </source>
</evidence>
<dbReference type="InterPro" id="IPR016181">
    <property type="entry name" value="Acyl_CoA_acyltransferase"/>
</dbReference>
<dbReference type="Pfam" id="PF00583">
    <property type="entry name" value="Acetyltransf_1"/>
    <property type="match status" value="1"/>
</dbReference>
<evidence type="ECO:0000313" key="3">
    <source>
        <dbReference type="EMBL" id="SKC31218.1"/>
    </source>
</evidence>
<dbReference type="GO" id="GO:0016747">
    <property type="term" value="F:acyltransferase activity, transferring groups other than amino-acyl groups"/>
    <property type="evidence" value="ECO:0007669"/>
    <property type="project" value="InterPro"/>
</dbReference>
<dbReference type="Gene3D" id="3.40.630.30">
    <property type="match status" value="1"/>
</dbReference>